<keyword evidence="7" id="KW-1185">Reference proteome</keyword>
<evidence type="ECO:0000259" key="4">
    <source>
        <dbReference type="Pfam" id="PF13007"/>
    </source>
</evidence>
<dbReference type="EMBL" id="CAMAPB010000126">
    <property type="protein sequence ID" value="CAH9066776.1"/>
    <property type="molecule type" value="Genomic_DNA"/>
</dbReference>
<feature type="domain" description="Transposase IS66 central" evidence="2">
    <location>
        <begin position="179"/>
        <end position="463"/>
    </location>
</feature>
<dbReference type="NCBIfam" id="NF033517">
    <property type="entry name" value="transpos_IS66"/>
    <property type="match status" value="1"/>
</dbReference>
<feature type="domain" description="Transposase TnpC homeodomain" evidence="4">
    <location>
        <begin position="42"/>
        <end position="109"/>
    </location>
</feature>
<dbReference type="Pfam" id="PF13007">
    <property type="entry name" value="LZ_Tnp_IS66"/>
    <property type="match status" value="1"/>
</dbReference>
<keyword evidence="1" id="KW-0175">Coiled coil</keyword>
<organism evidence="6 7">
    <name type="scientific">Pseudoalteromonas haloplanktis</name>
    <name type="common">Alteromonas haloplanktis</name>
    <dbReference type="NCBI Taxonomy" id="228"/>
    <lineage>
        <taxon>Bacteria</taxon>
        <taxon>Pseudomonadati</taxon>
        <taxon>Pseudomonadota</taxon>
        <taxon>Gammaproteobacteria</taxon>
        <taxon>Alteromonadales</taxon>
        <taxon>Pseudoalteromonadaceae</taxon>
        <taxon>Pseudoalteromonas</taxon>
    </lineage>
</organism>
<evidence type="ECO:0000313" key="6">
    <source>
        <dbReference type="EMBL" id="CAH9066776.1"/>
    </source>
</evidence>
<proteinExistence type="predicted"/>
<dbReference type="InterPro" id="IPR004291">
    <property type="entry name" value="Transposase_IS66_central"/>
</dbReference>
<evidence type="ECO:0000259" key="2">
    <source>
        <dbReference type="Pfam" id="PF03050"/>
    </source>
</evidence>
<gene>
    <name evidence="6" type="ORF">PSEHALCIP103_03656</name>
</gene>
<evidence type="ECO:0000259" key="3">
    <source>
        <dbReference type="Pfam" id="PF13005"/>
    </source>
</evidence>
<dbReference type="Proteomes" id="UP001152447">
    <property type="component" value="Unassembled WGS sequence"/>
</dbReference>
<dbReference type="Pfam" id="PF13005">
    <property type="entry name" value="zf-IS66"/>
    <property type="match status" value="1"/>
</dbReference>
<evidence type="ECO:0000313" key="7">
    <source>
        <dbReference type="Proteomes" id="UP001152447"/>
    </source>
</evidence>
<dbReference type="InterPro" id="IPR024474">
    <property type="entry name" value="Znf_dom_IS66"/>
</dbReference>
<dbReference type="InterPro" id="IPR052344">
    <property type="entry name" value="Transposase-related"/>
</dbReference>
<accession>A0A9W4VVP7</accession>
<dbReference type="InterPro" id="IPR039552">
    <property type="entry name" value="IS66_C"/>
</dbReference>
<evidence type="ECO:0000256" key="1">
    <source>
        <dbReference type="SAM" id="Coils"/>
    </source>
</evidence>
<dbReference type="AlphaFoldDB" id="A0A9W4VVP7"/>
<comment type="caution">
    <text evidence="6">The sequence shown here is derived from an EMBL/GenBank/DDBJ whole genome shotgun (WGS) entry which is preliminary data.</text>
</comment>
<sequence length="510" mass="58267">MQIISELQGKIPPMTELEQQLLKRIAELEKQVTDKDSRIAYLEEQFKLAQQKQFGKSTEGHPAQGDLFNEAEDIAELEREVEAENETVTYTRKKAKRTALPADLPREVIVHDIENKSCDCCGGEMHKMGEDKSEKLEFIPAQIKVIEHVRPKYSCRACEQNETQVQIKQAPMPASPIPKGIATPSLLSQIITSKYQYALPLYRQETMFKQHGIEISRQTMSDWIIKCASLFKPLYDKLHQILLEQHVIQADETTVNVVSDDKTKSYMWLYCTGTDTPVANNPFRNIVLYDYQASRSGSCPVNFLQDYTGYLQVDGYQGYDQTKAKLAGCWAHARRKFDEAEKAQPKGKTGKANWALNHIQKLYRVEQKIKDKTAPEKQVIRKKESEPLLNQYKAWLEKSLLNTLPKSKLGEALNYSLNQWDKLVQYVEDGHLSIDNNRAERAIKPFVIGRKNWLFSQTANGANASAMLYSIVETAKANGLIPYDYISYCLTQICKPGCQIDDLLPWNIKS</sequence>
<feature type="domain" description="Transposase IS66 zinc-finger binding" evidence="3">
    <location>
        <begin position="116"/>
        <end position="159"/>
    </location>
</feature>
<reference evidence="6" key="1">
    <citation type="submission" date="2022-07" db="EMBL/GenBank/DDBJ databases">
        <authorList>
            <person name="Criscuolo A."/>
        </authorList>
    </citation>
    <scope>NUCLEOTIDE SEQUENCE</scope>
    <source>
        <strain evidence="6">CIP103197</strain>
    </source>
</reference>
<dbReference type="Pfam" id="PF13817">
    <property type="entry name" value="DDE_Tnp_IS66_C"/>
    <property type="match status" value="1"/>
</dbReference>
<protein>
    <submittedName>
        <fullName evidence="6">IS66 family transposase ISShes9</fullName>
    </submittedName>
</protein>
<evidence type="ECO:0000259" key="5">
    <source>
        <dbReference type="Pfam" id="PF13817"/>
    </source>
</evidence>
<dbReference type="InterPro" id="IPR024463">
    <property type="entry name" value="Transposase_TnpC_homeodom"/>
</dbReference>
<dbReference type="PANTHER" id="PTHR33678">
    <property type="entry name" value="BLL1576 PROTEIN"/>
    <property type="match status" value="1"/>
</dbReference>
<feature type="coiled-coil region" evidence="1">
    <location>
        <begin position="18"/>
        <end position="94"/>
    </location>
</feature>
<name>A0A9W4VVP7_PSEHA</name>
<dbReference type="PANTHER" id="PTHR33678:SF1">
    <property type="entry name" value="BLL1576 PROTEIN"/>
    <property type="match status" value="1"/>
</dbReference>
<feature type="domain" description="Transposase IS66 C-terminal" evidence="5">
    <location>
        <begin position="470"/>
        <end position="506"/>
    </location>
</feature>
<dbReference type="Pfam" id="PF03050">
    <property type="entry name" value="DDE_Tnp_IS66"/>
    <property type="match status" value="1"/>
</dbReference>